<keyword evidence="2" id="KW-1133">Transmembrane helix</keyword>
<keyword evidence="4" id="KW-1185">Reference proteome</keyword>
<gene>
    <name evidence="3" type="ORF">H8711_04580</name>
</gene>
<keyword evidence="2" id="KW-0812">Transmembrane</keyword>
<proteinExistence type="predicted"/>
<dbReference type="AlphaFoldDB" id="A0A926DWT2"/>
<reference evidence="3" key="1">
    <citation type="submission" date="2020-08" db="EMBL/GenBank/DDBJ databases">
        <title>Genome public.</title>
        <authorList>
            <person name="Liu C."/>
            <person name="Sun Q."/>
        </authorList>
    </citation>
    <scope>NUCLEOTIDE SEQUENCE</scope>
    <source>
        <strain evidence="3">NSJ-31</strain>
    </source>
</reference>
<sequence>MQDLFYFTLQFLPYVVALFQGIMYVFVIVLLARATGPLVRALKAYAAEHAPQKPAQPAPVSCEQDDAGVQNVEEDAQPEQETTDPQF</sequence>
<organism evidence="3 4">
    <name type="scientific">Ligaoa zhengdingensis</name>
    <dbReference type="NCBI Taxonomy" id="2763658"/>
    <lineage>
        <taxon>Bacteria</taxon>
        <taxon>Bacillati</taxon>
        <taxon>Bacillota</taxon>
        <taxon>Clostridia</taxon>
        <taxon>Eubacteriales</taxon>
        <taxon>Oscillospiraceae</taxon>
        <taxon>Ligaoa</taxon>
    </lineage>
</organism>
<feature type="compositionally biased region" description="Acidic residues" evidence="1">
    <location>
        <begin position="72"/>
        <end position="87"/>
    </location>
</feature>
<evidence type="ECO:0000313" key="4">
    <source>
        <dbReference type="Proteomes" id="UP000653127"/>
    </source>
</evidence>
<accession>A0A926DWT2</accession>
<protein>
    <submittedName>
        <fullName evidence="3">Uncharacterized protein</fullName>
    </submittedName>
</protein>
<name>A0A926DWT2_9FIRM</name>
<evidence type="ECO:0000256" key="2">
    <source>
        <dbReference type="SAM" id="Phobius"/>
    </source>
</evidence>
<keyword evidence="2" id="KW-0472">Membrane</keyword>
<evidence type="ECO:0000313" key="3">
    <source>
        <dbReference type="EMBL" id="MBC8546211.1"/>
    </source>
</evidence>
<evidence type="ECO:0000256" key="1">
    <source>
        <dbReference type="SAM" id="MobiDB-lite"/>
    </source>
</evidence>
<feature type="transmembrane region" description="Helical" evidence="2">
    <location>
        <begin position="12"/>
        <end position="32"/>
    </location>
</feature>
<dbReference type="Proteomes" id="UP000653127">
    <property type="component" value="Unassembled WGS sequence"/>
</dbReference>
<comment type="caution">
    <text evidence="3">The sequence shown here is derived from an EMBL/GenBank/DDBJ whole genome shotgun (WGS) entry which is preliminary data.</text>
</comment>
<dbReference type="EMBL" id="JACRST010000004">
    <property type="protein sequence ID" value="MBC8546211.1"/>
    <property type="molecule type" value="Genomic_DNA"/>
</dbReference>
<dbReference type="RefSeq" id="WP_249282363.1">
    <property type="nucleotide sequence ID" value="NZ_JACRST010000004.1"/>
</dbReference>
<feature type="region of interest" description="Disordered" evidence="1">
    <location>
        <begin position="51"/>
        <end position="87"/>
    </location>
</feature>